<dbReference type="GO" id="GO:0016020">
    <property type="term" value="C:membrane"/>
    <property type="evidence" value="ECO:0007669"/>
    <property type="project" value="InterPro"/>
</dbReference>
<sequence length="102" mass="10586">MLLEPFMGVINSGRQVHVAKGMIGRLGTQQLGAVSVASLVVSFATFLFSFLLFLTTPEIAAAVSKGNKAEVSRISARGFWLAGAMGALVTALLVLGGPHIIS</sequence>
<evidence type="ECO:0000313" key="4">
    <source>
        <dbReference type="Proteomes" id="UP000485058"/>
    </source>
</evidence>
<comment type="similarity">
    <text evidence="1">Belongs to the multi antimicrobial extrusion (MATE) (TC 2.A.66.1) family.</text>
</comment>
<protein>
    <submittedName>
        <fullName evidence="3">Multidrug and toxic compound extrusion protein</fullName>
    </submittedName>
</protein>
<comment type="caution">
    <text evidence="3">The sequence shown here is derived from an EMBL/GenBank/DDBJ whole genome shotgun (WGS) entry which is preliminary data.</text>
</comment>
<dbReference type="AlphaFoldDB" id="A0A699ZDC6"/>
<feature type="transmembrane region" description="Helical" evidence="2">
    <location>
        <begin position="74"/>
        <end position="95"/>
    </location>
</feature>
<keyword evidence="2" id="KW-0812">Transmembrane</keyword>
<dbReference type="InterPro" id="IPR002528">
    <property type="entry name" value="MATE_fam"/>
</dbReference>
<dbReference type="Pfam" id="PF01554">
    <property type="entry name" value="MatE"/>
    <property type="match status" value="1"/>
</dbReference>
<feature type="transmembrane region" description="Helical" evidence="2">
    <location>
        <begin position="31"/>
        <end position="54"/>
    </location>
</feature>
<reference evidence="3 4" key="1">
    <citation type="submission" date="2020-02" db="EMBL/GenBank/DDBJ databases">
        <title>Draft genome sequence of Haematococcus lacustris strain NIES-144.</title>
        <authorList>
            <person name="Morimoto D."/>
            <person name="Nakagawa S."/>
            <person name="Yoshida T."/>
            <person name="Sawayama S."/>
        </authorList>
    </citation>
    <scope>NUCLEOTIDE SEQUENCE [LARGE SCALE GENOMIC DNA]</scope>
    <source>
        <strain evidence="3 4">NIES-144</strain>
    </source>
</reference>
<evidence type="ECO:0000313" key="3">
    <source>
        <dbReference type="EMBL" id="GFH16894.1"/>
    </source>
</evidence>
<keyword evidence="4" id="KW-1185">Reference proteome</keyword>
<keyword evidence="2" id="KW-0472">Membrane</keyword>
<evidence type="ECO:0000256" key="2">
    <source>
        <dbReference type="SAM" id="Phobius"/>
    </source>
</evidence>
<name>A0A699ZDC6_HAELA</name>
<evidence type="ECO:0000256" key="1">
    <source>
        <dbReference type="ARBA" id="ARBA00010199"/>
    </source>
</evidence>
<gene>
    <name evidence="3" type="ORF">HaLaN_13411</name>
</gene>
<dbReference type="GO" id="GO:0015297">
    <property type="term" value="F:antiporter activity"/>
    <property type="evidence" value="ECO:0007669"/>
    <property type="project" value="InterPro"/>
</dbReference>
<dbReference type="GO" id="GO:0042910">
    <property type="term" value="F:xenobiotic transmembrane transporter activity"/>
    <property type="evidence" value="ECO:0007669"/>
    <property type="project" value="InterPro"/>
</dbReference>
<proteinExistence type="inferred from homology"/>
<keyword evidence="2" id="KW-1133">Transmembrane helix</keyword>
<feature type="non-terminal residue" evidence="3">
    <location>
        <position position="102"/>
    </location>
</feature>
<feature type="non-terminal residue" evidence="3">
    <location>
        <position position="1"/>
    </location>
</feature>
<accession>A0A699ZDC6</accession>
<dbReference type="EMBL" id="BLLF01001068">
    <property type="protein sequence ID" value="GFH16894.1"/>
    <property type="molecule type" value="Genomic_DNA"/>
</dbReference>
<organism evidence="3 4">
    <name type="scientific">Haematococcus lacustris</name>
    <name type="common">Green alga</name>
    <name type="synonym">Haematococcus pluvialis</name>
    <dbReference type="NCBI Taxonomy" id="44745"/>
    <lineage>
        <taxon>Eukaryota</taxon>
        <taxon>Viridiplantae</taxon>
        <taxon>Chlorophyta</taxon>
        <taxon>core chlorophytes</taxon>
        <taxon>Chlorophyceae</taxon>
        <taxon>CS clade</taxon>
        <taxon>Chlamydomonadales</taxon>
        <taxon>Haematococcaceae</taxon>
        <taxon>Haematococcus</taxon>
    </lineage>
</organism>
<dbReference type="Proteomes" id="UP000485058">
    <property type="component" value="Unassembled WGS sequence"/>
</dbReference>